<keyword evidence="3 6" id="KW-0812">Transmembrane</keyword>
<feature type="transmembrane region" description="Helical" evidence="6">
    <location>
        <begin position="433"/>
        <end position="454"/>
    </location>
</feature>
<name>A0A6J6ZEZ3_9ZZZZ</name>
<dbReference type="GO" id="GO:0015658">
    <property type="term" value="F:branched-chain amino acid transmembrane transporter activity"/>
    <property type="evidence" value="ECO:0007669"/>
    <property type="project" value="InterPro"/>
</dbReference>
<proteinExistence type="predicted"/>
<feature type="transmembrane region" description="Helical" evidence="6">
    <location>
        <begin position="298"/>
        <end position="315"/>
    </location>
</feature>
<dbReference type="Pfam" id="PF02653">
    <property type="entry name" value="BPD_transp_2"/>
    <property type="match status" value="2"/>
</dbReference>
<feature type="transmembrane region" description="Helical" evidence="6">
    <location>
        <begin position="466"/>
        <end position="487"/>
    </location>
</feature>
<dbReference type="EMBL" id="CAFABE010000008">
    <property type="protein sequence ID" value="CAB4819375.1"/>
    <property type="molecule type" value="Genomic_DNA"/>
</dbReference>
<feature type="transmembrane region" description="Helical" evidence="6">
    <location>
        <begin position="257"/>
        <end position="286"/>
    </location>
</feature>
<feature type="transmembrane region" description="Helical" evidence="6">
    <location>
        <begin position="123"/>
        <end position="146"/>
    </location>
</feature>
<dbReference type="EMBL" id="CAFBLT010000001">
    <property type="protein sequence ID" value="CAB4876865.1"/>
    <property type="molecule type" value="Genomic_DNA"/>
</dbReference>
<feature type="transmembrane region" description="Helical" evidence="6">
    <location>
        <begin position="37"/>
        <end position="58"/>
    </location>
</feature>
<dbReference type="AlphaFoldDB" id="A0A6J6ZEZ3"/>
<evidence type="ECO:0000256" key="5">
    <source>
        <dbReference type="ARBA" id="ARBA00023136"/>
    </source>
</evidence>
<evidence type="ECO:0000256" key="4">
    <source>
        <dbReference type="ARBA" id="ARBA00022989"/>
    </source>
</evidence>
<dbReference type="PANTHER" id="PTHR30482">
    <property type="entry name" value="HIGH-AFFINITY BRANCHED-CHAIN AMINO ACID TRANSPORT SYSTEM PERMEASE"/>
    <property type="match status" value="1"/>
</dbReference>
<feature type="transmembrane region" description="Helical" evidence="6">
    <location>
        <begin position="629"/>
        <end position="652"/>
    </location>
</feature>
<feature type="transmembrane region" description="Helical" evidence="6">
    <location>
        <begin position="410"/>
        <end position="427"/>
    </location>
</feature>
<evidence type="ECO:0000256" key="2">
    <source>
        <dbReference type="ARBA" id="ARBA00022475"/>
    </source>
</evidence>
<feature type="transmembrane region" description="Helical" evidence="6">
    <location>
        <begin position="591"/>
        <end position="617"/>
    </location>
</feature>
<feature type="transmembrane region" description="Helical" evidence="6">
    <location>
        <begin position="178"/>
        <end position="204"/>
    </location>
</feature>
<sequence length="711" mass="76280">MNRWPLMPMARRVGTVFLPAIILILVQVIFFPMPPALVIQGVIIGLLGALVAVGMALIYRANRVLNFAQAQLGLVPVVFAATLIVDSGINYYLAVTCGLLSAIVLGSVIEIVIIRRFFRSPRLILTVATIGLSQLLVAFSLFLPTFWDSQPVALVVHVPISFQVSIFPMVFTADDVSGILFSILTLVGIALMLRFTNIGIAVRASAERADRANLLGVPVARLQTVVWAIAAVMSFIAVMLEAGILGLPIGLSLSYTVLLAALSALVLGNFVNLPAITVSAVALGVLQQGVLWDHVNDPEYFNLVLAIVVVLALLFRRMSTSRADNDSTSTWVASDEIRPIPNELRFLRPIRIMRLIAFLAVGIFLLLIPYLFRHDVGNQLKASAVVVFIIITISLVVLTGWSGQISLGQMSFVAFGAAVGAYGTSVWHLDAVLALLLSGVVTAVIAAIISIPTLRLKGIFPAVTTLAFALATTAYLLNANYFSWIPVDRLNRPQLFWFITLDSQASYYYFSLGTLGVIILGVQGIRRSRTGRVLMAIRENERGAQSYGVNVIRAKLLAFTISGFIAGIAGCLYVHLLQGFDMSVYGPDQSILVFTAAVVGGLGSLLGAGLGAVYLLGGQWFLPSAQWQVLASGAGMLLVLMALPGGLGSVVFRLRDRLLRLFAERKGIVVPSLLADSAVENSPDDAVVHSDHSVMTQEDAEAALSNEVLGS</sequence>
<dbReference type="CDD" id="cd06581">
    <property type="entry name" value="TM_PBP1_LivM_like"/>
    <property type="match status" value="1"/>
</dbReference>
<keyword evidence="2" id="KW-1003">Cell membrane</keyword>
<feature type="transmembrane region" description="Helical" evidence="6">
    <location>
        <begin position="352"/>
        <end position="372"/>
    </location>
</feature>
<gene>
    <name evidence="7" type="ORF">UFOPK3164_00306</name>
    <name evidence="8" type="ORF">UFOPK3427_01186</name>
    <name evidence="9" type="ORF">UFOPK4112_00955</name>
</gene>
<feature type="transmembrane region" description="Helical" evidence="6">
    <location>
        <begin position="224"/>
        <end position="245"/>
    </location>
</feature>
<feature type="transmembrane region" description="Helical" evidence="6">
    <location>
        <begin position="556"/>
        <end position="576"/>
    </location>
</feature>
<dbReference type="InterPro" id="IPR001851">
    <property type="entry name" value="ABC_transp_permease"/>
</dbReference>
<keyword evidence="4 6" id="KW-1133">Transmembrane helix</keyword>
<keyword evidence="5 6" id="KW-0472">Membrane</keyword>
<feature type="transmembrane region" description="Helical" evidence="6">
    <location>
        <begin position="65"/>
        <end position="85"/>
    </location>
</feature>
<evidence type="ECO:0000313" key="8">
    <source>
        <dbReference type="EMBL" id="CAB4876865.1"/>
    </source>
</evidence>
<organism evidence="7">
    <name type="scientific">freshwater metagenome</name>
    <dbReference type="NCBI Taxonomy" id="449393"/>
    <lineage>
        <taxon>unclassified sequences</taxon>
        <taxon>metagenomes</taxon>
        <taxon>ecological metagenomes</taxon>
    </lineage>
</organism>
<evidence type="ECO:0000256" key="1">
    <source>
        <dbReference type="ARBA" id="ARBA00004651"/>
    </source>
</evidence>
<evidence type="ECO:0000313" key="9">
    <source>
        <dbReference type="EMBL" id="CAB5021627.1"/>
    </source>
</evidence>
<dbReference type="PANTHER" id="PTHR30482:SF10">
    <property type="entry name" value="HIGH-AFFINITY BRANCHED-CHAIN AMINO ACID TRANSPORT PROTEIN BRAE"/>
    <property type="match status" value="1"/>
</dbReference>
<reference evidence="7" key="1">
    <citation type="submission" date="2020-05" db="EMBL/GenBank/DDBJ databases">
        <authorList>
            <person name="Chiriac C."/>
            <person name="Salcher M."/>
            <person name="Ghai R."/>
            <person name="Kavagutti S V."/>
        </authorList>
    </citation>
    <scope>NUCLEOTIDE SEQUENCE</scope>
</reference>
<feature type="transmembrane region" description="Helical" evidence="6">
    <location>
        <begin position="507"/>
        <end position="525"/>
    </location>
</feature>
<dbReference type="InterPro" id="IPR043428">
    <property type="entry name" value="LivM-like"/>
</dbReference>
<feature type="transmembrane region" description="Helical" evidence="6">
    <location>
        <begin position="91"/>
        <end position="114"/>
    </location>
</feature>
<accession>A0A6J6ZEZ3</accession>
<protein>
    <submittedName>
        <fullName evidence="7">Unannotated protein</fullName>
    </submittedName>
</protein>
<comment type="subcellular location">
    <subcellularLocation>
        <location evidence="1">Cell membrane</location>
        <topology evidence="1">Multi-pass membrane protein</topology>
    </subcellularLocation>
</comment>
<evidence type="ECO:0000256" key="3">
    <source>
        <dbReference type="ARBA" id="ARBA00022692"/>
    </source>
</evidence>
<evidence type="ECO:0000256" key="6">
    <source>
        <dbReference type="SAM" id="Phobius"/>
    </source>
</evidence>
<dbReference type="CDD" id="cd06582">
    <property type="entry name" value="TM_PBP1_LivH_like"/>
    <property type="match status" value="1"/>
</dbReference>
<evidence type="ECO:0000313" key="7">
    <source>
        <dbReference type="EMBL" id="CAB4819375.1"/>
    </source>
</evidence>
<dbReference type="GO" id="GO:0005886">
    <property type="term" value="C:plasma membrane"/>
    <property type="evidence" value="ECO:0007669"/>
    <property type="project" value="UniProtKB-SubCell"/>
</dbReference>
<dbReference type="EMBL" id="CAFBPM010000008">
    <property type="protein sequence ID" value="CAB5021627.1"/>
    <property type="molecule type" value="Genomic_DNA"/>
</dbReference>
<feature type="transmembrane region" description="Helical" evidence="6">
    <location>
        <begin position="12"/>
        <end position="31"/>
    </location>
</feature>
<feature type="transmembrane region" description="Helical" evidence="6">
    <location>
        <begin position="384"/>
        <end position="403"/>
    </location>
</feature>